<evidence type="ECO:0000313" key="4">
    <source>
        <dbReference type="Proteomes" id="UP001055439"/>
    </source>
</evidence>
<sequence>MAQVDIKLLSRPRSRKAHERTSGSEFLKVERFLERPRRPLPPRSPFSASMDSRGVEAGVNSPDGRRPDIYELFCHYNALYFRDALGACALSWASSSPHTSYAAYCHYYDGGGCEIHLSKPLLKTCPASDLKNVLLHEMIHAFLWIEYNNKDHSDHGPSFQDMMNSINSNSVIDPQRPTGGYNITIDHGFQKDHNADGVHQWICELCGKVILSTTNRGPSADDCIENVGPDVFCDNPLCHWHSHNKQCSGRYFICGPPECYGDKTSSRGKQECHENRTERLPNLAGQTKQRLHKIGQKKDKHNGQKNNLAKYLLPSGDAAQSSANTSSSRHNSCKEINFEQLKCDPEMQCAVAAGGRKRRKKCASKKHVSTRSKRRKMARRDNKCTVVIEWLGLFEDEEAEDDSEPLVNKRSERRRKQKLLSGIKD</sequence>
<dbReference type="GO" id="GO:0031593">
    <property type="term" value="F:polyubiquitin modification-dependent protein binding"/>
    <property type="evidence" value="ECO:0007669"/>
    <property type="project" value="TreeGrafter"/>
</dbReference>
<dbReference type="Proteomes" id="UP001055439">
    <property type="component" value="Chromosome 2"/>
</dbReference>
<gene>
    <name evidence="3" type="ORF">MUK42_33300</name>
</gene>
<dbReference type="Pfam" id="PF10263">
    <property type="entry name" value="SprT-like"/>
    <property type="match status" value="1"/>
</dbReference>
<dbReference type="AlphaFoldDB" id="A0A9E7F104"/>
<dbReference type="GO" id="GO:0005634">
    <property type="term" value="C:nucleus"/>
    <property type="evidence" value="ECO:0007669"/>
    <property type="project" value="TreeGrafter"/>
</dbReference>
<dbReference type="PANTHER" id="PTHR21220">
    <property type="entry name" value="DNA-DEPENDENT METALLOPROTEASE SPRTN"/>
    <property type="match status" value="1"/>
</dbReference>
<accession>A0A9E7F104</accession>
<dbReference type="GO" id="GO:0006974">
    <property type="term" value="P:DNA damage response"/>
    <property type="evidence" value="ECO:0007669"/>
    <property type="project" value="InterPro"/>
</dbReference>
<keyword evidence="4" id="KW-1185">Reference proteome</keyword>
<name>A0A9E7F104_9LILI</name>
<feature type="region of interest" description="Disordered" evidence="1">
    <location>
        <begin position="356"/>
        <end position="379"/>
    </location>
</feature>
<feature type="region of interest" description="Disordered" evidence="1">
    <location>
        <begin position="37"/>
        <end position="61"/>
    </location>
</feature>
<protein>
    <submittedName>
        <fullName evidence="3">SprT-like family</fullName>
    </submittedName>
</protein>
<evidence type="ECO:0000259" key="2">
    <source>
        <dbReference type="SMART" id="SM00731"/>
    </source>
</evidence>
<dbReference type="EMBL" id="CP097504">
    <property type="protein sequence ID" value="URD86527.1"/>
    <property type="molecule type" value="Genomic_DNA"/>
</dbReference>
<evidence type="ECO:0000256" key="1">
    <source>
        <dbReference type="SAM" id="MobiDB-lite"/>
    </source>
</evidence>
<dbReference type="InterPro" id="IPR044245">
    <property type="entry name" value="Spartan"/>
</dbReference>
<feature type="region of interest" description="Disordered" evidence="1">
    <location>
        <begin position="398"/>
        <end position="425"/>
    </location>
</feature>
<dbReference type="GO" id="GO:0003697">
    <property type="term" value="F:single-stranded DNA binding"/>
    <property type="evidence" value="ECO:0007669"/>
    <property type="project" value="InterPro"/>
</dbReference>
<feature type="domain" description="SprT-like" evidence="2">
    <location>
        <begin position="67"/>
        <end position="213"/>
    </location>
</feature>
<dbReference type="InterPro" id="IPR006640">
    <property type="entry name" value="SprT-like_domain"/>
</dbReference>
<dbReference type="GO" id="GO:0004222">
    <property type="term" value="F:metalloendopeptidase activity"/>
    <property type="evidence" value="ECO:0007669"/>
    <property type="project" value="InterPro"/>
</dbReference>
<proteinExistence type="predicted"/>
<dbReference type="OrthoDB" id="5236983at2759"/>
<reference evidence="3" key="1">
    <citation type="submission" date="2022-05" db="EMBL/GenBank/DDBJ databases">
        <title>The Musa troglodytarum L. genome provides insights into the mechanism of non-climacteric behaviour and enrichment of carotenoids.</title>
        <authorList>
            <person name="Wang J."/>
        </authorList>
    </citation>
    <scope>NUCLEOTIDE SEQUENCE</scope>
    <source>
        <tissue evidence="3">Leaf</tissue>
    </source>
</reference>
<organism evidence="3 4">
    <name type="scientific">Musa troglodytarum</name>
    <name type="common">fe'i banana</name>
    <dbReference type="NCBI Taxonomy" id="320322"/>
    <lineage>
        <taxon>Eukaryota</taxon>
        <taxon>Viridiplantae</taxon>
        <taxon>Streptophyta</taxon>
        <taxon>Embryophyta</taxon>
        <taxon>Tracheophyta</taxon>
        <taxon>Spermatophyta</taxon>
        <taxon>Magnoliopsida</taxon>
        <taxon>Liliopsida</taxon>
        <taxon>Zingiberales</taxon>
        <taxon>Musaceae</taxon>
        <taxon>Musa</taxon>
    </lineage>
</organism>
<dbReference type="PANTHER" id="PTHR21220:SF0">
    <property type="entry name" value="DNA-DEPENDENT METALLOPROTEASE SPRTN"/>
    <property type="match status" value="1"/>
</dbReference>
<feature type="compositionally biased region" description="Basic residues" evidence="1">
    <location>
        <begin position="356"/>
        <end position="378"/>
    </location>
</feature>
<evidence type="ECO:0000313" key="3">
    <source>
        <dbReference type="EMBL" id="URD86527.1"/>
    </source>
</evidence>
<dbReference type="SMART" id="SM00731">
    <property type="entry name" value="SprT"/>
    <property type="match status" value="1"/>
</dbReference>